<evidence type="ECO:0000313" key="3">
    <source>
        <dbReference type="Proteomes" id="UP000754644"/>
    </source>
</evidence>
<proteinExistence type="predicted"/>
<name>A0A972VYU7_9GAMM</name>
<dbReference type="GO" id="GO:0003723">
    <property type="term" value="F:RNA binding"/>
    <property type="evidence" value="ECO:0007669"/>
    <property type="project" value="InterPro"/>
</dbReference>
<feature type="non-terminal residue" evidence="2">
    <location>
        <position position="1"/>
    </location>
</feature>
<dbReference type="Gene3D" id="3.10.290.10">
    <property type="entry name" value="RNA-binding S4 domain"/>
    <property type="match status" value="1"/>
</dbReference>
<evidence type="ECO:0000256" key="1">
    <source>
        <dbReference type="SAM" id="MobiDB-lite"/>
    </source>
</evidence>
<gene>
    <name evidence="2" type="ORF">HQ497_10900</name>
</gene>
<dbReference type="Proteomes" id="UP000754644">
    <property type="component" value="Unassembled WGS sequence"/>
</dbReference>
<accession>A0A972VYU7</accession>
<dbReference type="InterPro" id="IPR036986">
    <property type="entry name" value="S4_RNA-bd_sf"/>
</dbReference>
<dbReference type="EMBL" id="JABMOJ010000412">
    <property type="protein sequence ID" value="NQV65859.1"/>
    <property type="molecule type" value="Genomic_DNA"/>
</dbReference>
<feature type="compositionally biased region" description="Basic residues" evidence="1">
    <location>
        <begin position="68"/>
        <end position="77"/>
    </location>
</feature>
<organism evidence="2 3">
    <name type="scientific">SAR86 cluster bacterium</name>
    <dbReference type="NCBI Taxonomy" id="2030880"/>
    <lineage>
        <taxon>Bacteria</taxon>
        <taxon>Pseudomonadati</taxon>
        <taxon>Pseudomonadota</taxon>
        <taxon>Gammaproteobacteria</taxon>
        <taxon>SAR86 cluster</taxon>
    </lineage>
</organism>
<comment type="caution">
    <text evidence="2">The sequence shown here is derived from an EMBL/GenBank/DDBJ whole genome shotgun (WGS) entry which is preliminary data.</text>
</comment>
<evidence type="ECO:0000313" key="2">
    <source>
        <dbReference type="EMBL" id="NQV65859.1"/>
    </source>
</evidence>
<reference evidence="2" key="1">
    <citation type="submission" date="2020-05" db="EMBL/GenBank/DDBJ databases">
        <title>Sulfur intermediates as new biogeochemical hubs in an aquatic model microbial ecosystem.</title>
        <authorList>
            <person name="Vigneron A."/>
        </authorList>
    </citation>
    <scope>NUCLEOTIDE SEQUENCE</scope>
    <source>
        <strain evidence="2">Bin.250</strain>
    </source>
</reference>
<dbReference type="AlphaFoldDB" id="A0A972VYU7"/>
<dbReference type="SUPFAM" id="SSF55174">
    <property type="entry name" value="Alpha-L RNA-binding motif"/>
    <property type="match status" value="1"/>
</dbReference>
<feature type="region of interest" description="Disordered" evidence="1">
    <location>
        <begin position="31"/>
        <end position="85"/>
    </location>
</feature>
<sequence length="85" mass="9531">ELQLGQILVIRQGWDEKTVVVMGLSEQRRDASSAASLYEETPESITKRELAQSQRQAAGAINPAAGRPTKKDRRLIHQFRENNAD</sequence>
<protein>
    <submittedName>
        <fullName evidence="2">RNA-binding protein</fullName>
    </submittedName>
</protein>